<protein>
    <submittedName>
        <fullName evidence="2">Membrane protein</fullName>
    </submittedName>
</protein>
<keyword evidence="1" id="KW-1133">Transmembrane helix</keyword>
<keyword evidence="3" id="KW-1185">Reference proteome</keyword>
<evidence type="ECO:0000313" key="3">
    <source>
        <dbReference type="Proteomes" id="UP000761574"/>
    </source>
</evidence>
<evidence type="ECO:0000256" key="1">
    <source>
        <dbReference type="SAM" id="Phobius"/>
    </source>
</evidence>
<gene>
    <name evidence="2" type="ORF">TUM4630_19770</name>
</gene>
<proteinExistence type="predicted"/>
<dbReference type="RefSeq" id="WP_110457914.1">
    <property type="nucleotide sequence ID" value="NZ_BPFB01000020.1"/>
</dbReference>
<name>A0ABQ4PI63_9GAMM</name>
<keyword evidence="1" id="KW-0472">Membrane</keyword>
<dbReference type="Proteomes" id="UP000761574">
    <property type="component" value="Unassembled WGS sequence"/>
</dbReference>
<dbReference type="InterPro" id="IPR025833">
    <property type="entry name" value="GDYXXLXY"/>
</dbReference>
<accession>A0ABQ4PI63</accession>
<sequence>MTSFNRVKWNIALVAVLSASLLILVNWDIITREAWLAKGEVVRLELAPVDPRSLMQGDYMTLNYQITAPIRTATAEQNLNGYVRVRRDPNLVAQFIGFETRYLDKTALADNELLLQVRVRHGQVKLATNAYFFEEGKGKHFAAAKYGEFRVNHNGELLLDALLDQHLQKL</sequence>
<feature type="transmembrane region" description="Helical" evidence="1">
    <location>
        <begin position="7"/>
        <end position="27"/>
    </location>
</feature>
<keyword evidence="1" id="KW-0812">Transmembrane</keyword>
<organism evidence="2 3">
    <name type="scientific">Shewanella algidipiscicola</name>
    <dbReference type="NCBI Taxonomy" id="614070"/>
    <lineage>
        <taxon>Bacteria</taxon>
        <taxon>Pseudomonadati</taxon>
        <taxon>Pseudomonadota</taxon>
        <taxon>Gammaproteobacteria</taxon>
        <taxon>Alteromonadales</taxon>
        <taxon>Shewanellaceae</taxon>
        <taxon>Shewanella</taxon>
    </lineage>
</organism>
<reference evidence="2 3" key="1">
    <citation type="submission" date="2021-05" db="EMBL/GenBank/DDBJ databases">
        <title>Molecular characterization for Shewanella algae harboring chromosomal blaOXA-55-like strains isolated from clinical and environment sample.</title>
        <authorList>
            <person name="Ohama Y."/>
            <person name="Aoki K."/>
            <person name="Harada S."/>
            <person name="Moriya K."/>
            <person name="Ishii Y."/>
            <person name="Tateda K."/>
        </authorList>
    </citation>
    <scope>NUCLEOTIDE SEQUENCE [LARGE SCALE GENOMIC DNA]</scope>
    <source>
        <strain evidence="2 3">LMG 23746</strain>
    </source>
</reference>
<dbReference type="EMBL" id="BPFB01000020">
    <property type="protein sequence ID" value="GIU47087.1"/>
    <property type="molecule type" value="Genomic_DNA"/>
</dbReference>
<comment type="caution">
    <text evidence="2">The sequence shown here is derived from an EMBL/GenBank/DDBJ whole genome shotgun (WGS) entry which is preliminary data.</text>
</comment>
<evidence type="ECO:0000313" key="2">
    <source>
        <dbReference type="EMBL" id="GIU47087.1"/>
    </source>
</evidence>
<dbReference type="Pfam" id="PF14345">
    <property type="entry name" value="GDYXXLXY"/>
    <property type="match status" value="1"/>
</dbReference>